<comment type="caution">
    <text evidence="1">The sequence shown here is derived from an EMBL/GenBank/DDBJ whole genome shotgun (WGS) entry which is preliminary data.</text>
</comment>
<keyword evidence="2" id="KW-1185">Reference proteome</keyword>
<name>A0ACB7TRB5_HYAAI</name>
<proteinExistence type="predicted"/>
<organism evidence="1 2">
    <name type="scientific">Hyalomma asiaticum</name>
    <name type="common">Tick</name>
    <dbReference type="NCBI Taxonomy" id="266040"/>
    <lineage>
        <taxon>Eukaryota</taxon>
        <taxon>Metazoa</taxon>
        <taxon>Ecdysozoa</taxon>
        <taxon>Arthropoda</taxon>
        <taxon>Chelicerata</taxon>
        <taxon>Arachnida</taxon>
        <taxon>Acari</taxon>
        <taxon>Parasitiformes</taxon>
        <taxon>Ixodida</taxon>
        <taxon>Ixodoidea</taxon>
        <taxon>Ixodidae</taxon>
        <taxon>Hyalomminae</taxon>
        <taxon>Hyalomma</taxon>
    </lineage>
</organism>
<dbReference type="Proteomes" id="UP000821845">
    <property type="component" value="Chromosome 1"/>
</dbReference>
<reference evidence="1" key="1">
    <citation type="submission" date="2020-05" db="EMBL/GenBank/DDBJ databases">
        <title>Large-scale comparative analyses of tick genomes elucidate their genetic diversity and vector capacities.</title>
        <authorList>
            <person name="Jia N."/>
            <person name="Wang J."/>
            <person name="Shi W."/>
            <person name="Du L."/>
            <person name="Sun Y."/>
            <person name="Zhan W."/>
            <person name="Jiang J."/>
            <person name="Wang Q."/>
            <person name="Zhang B."/>
            <person name="Ji P."/>
            <person name="Sakyi L.B."/>
            <person name="Cui X."/>
            <person name="Yuan T."/>
            <person name="Jiang B."/>
            <person name="Yang W."/>
            <person name="Lam T.T.-Y."/>
            <person name="Chang Q."/>
            <person name="Ding S."/>
            <person name="Wang X."/>
            <person name="Zhu J."/>
            <person name="Ruan X."/>
            <person name="Zhao L."/>
            <person name="Wei J."/>
            <person name="Que T."/>
            <person name="Du C."/>
            <person name="Cheng J."/>
            <person name="Dai P."/>
            <person name="Han X."/>
            <person name="Huang E."/>
            <person name="Gao Y."/>
            <person name="Liu J."/>
            <person name="Shao H."/>
            <person name="Ye R."/>
            <person name="Li L."/>
            <person name="Wei W."/>
            <person name="Wang X."/>
            <person name="Wang C."/>
            <person name="Yang T."/>
            <person name="Huo Q."/>
            <person name="Li W."/>
            <person name="Guo W."/>
            <person name="Chen H."/>
            <person name="Zhou L."/>
            <person name="Ni X."/>
            <person name="Tian J."/>
            <person name="Zhou Y."/>
            <person name="Sheng Y."/>
            <person name="Liu T."/>
            <person name="Pan Y."/>
            <person name="Xia L."/>
            <person name="Li J."/>
            <person name="Zhao F."/>
            <person name="Cao W."/>
        </authorList>
    </citation>
    <scope>NUCLEOTIDE SEQUENCE</scope>
    <source>
        <strain evidence="1">Hyas-2018</strain>
    </source>
</reference>
<sequence>MAAAVNCNTTSEASGRPGQTRPNQRLHVSRDALTHSSRGKDGLIETLAALFRGFDTIMKTTLCAALLFLAFTALAKSMPSCPDCVEVDCPEEEDCAYGVTDDMCGCCRVCASGPGEECGGYWNHGGTCAEGLTCKPNLMFYQLPGQCVYNK</sequence>
<evidence type="ECO:0000313" key="1">
    <source>
        <dbReference type="EMBL" id="KAH6947917.1"/>
    </source>
</evidence>
<gene>
    <name evidence="1" type="ORF">HPB50_022093</name>
</gene>
<dbReference type="EMBL" id="CM023481">
    <property type="protein sequence ID" value="KAH6947917.1"/>
    <property type="molecule type" value="Genomic_DNA"/>
</dbReference>
<evidence type="ECO:0000313" key="2">
    <source>
        <dbReference type="Proteomes" id="UP000821845"/>
    </source>
</evidence>
<accession>A0ACB7TRB5</accession>
<protein>
    <submittedName>
        <fullName evidence="1">Uncharacterized protein</fullName>
    </submittedName>
</protein>